<dbReference type="GO" id="GO:0005829">
    <property type="term" value="C:cytosol"/>
    <property type="evidence" value="ECO:0007669"/>
    <property type="project" value="TreeGrafter"/>
</dbReference>
<dbReference type="PANTHER" id="PTHR42686:SF1">
    <property type="entry name" value="GH17980P-RELATED"/>
    <property type="match status" value="1"/>
</dbReference>
<dbReference type="SUPFAM" id="SSF51430">
    <property type="entry name" value="NAD(P)-linked oxidoreductase"/>
    <property type="match status" value="1"/>
</dbReference>
<dbReference type="PANTHER" id="PTHR42686">
    <property type="entry name" value="GH17980P-RELATED"/>
    <property type="match status" value="1"/>
</dbReference>
<name>A0A6B1DRA5_9CHLR</name>
<dbReference type="InterPro" id="IPR036812">
    <property type="entry name" value="NAD(P)_OxRdtase_dom_sf"/>
</dbReference>
<dbReference type="EMBL" id="VXPY01000055">
    <property type="protein sequence ID" value="MYD90279.1"/>
    <property type="molecule type" value="Genomic_DNA"/>
</dbReference>
<feature type="domain" description="NADP-dependent oxidoreductase" evidence="1">
    <location>
        <begin position="20"/>
        <end position="331"/>
    </location>
</feature>
<dbReference type="GO" id="GO:0016491">
    <property type="term" value="F:oxidoreductase activity"/>
    <property type="evidence" value="ECO:0007669"/>
    <property type="project" value="InterPro"/>
</dbReference>
<dbReference type="CDD" id="cd19152">
    <property type="entry name" value="AKR_AKR15A"/>
    <property type="match status" value="1"/>
</dbReference>
<comment type="caution">
    <text evidence="2">The sequence shown here is derived from an EMBL/GenBank/DDBJ whole genome shotgun (WGS) entry which is preliminary data.</text>
</comment>
<organism evidence="2">
    <name type="scientific">Caldilineaceae bacterium SB0662_bin_9</name>
    <dbReference type="NCBI Taxonomy" id="2605258"/>
    <lineage>
        <taxon>Bacteria</taxon>
        <taxon>Bacillati</taxon>
        <taxon>Chloroflexota</taxon>
        <taxon>Caldilineae</taxon>
        <taxon>Caldilineales</taxon>
        <taxon>Caldilineaceae</taxon>
    </lineage>
</organism>
<dbReference type="AlphaFoldDB" id="A0A6B1DRA5"/>
<gene>
    <name evidence="2" type="ORF">F4Y08_08080</name>
</gene>
<evidence type="ECO:0000259" key="1">
    <source>
        <dbReference type="Pfam" id="PF00248"/>
    </source>
</evidence>
<dbReference type="InterPro" id="IPR023210">
    <property type="entry name" value="NADP_OxRdtase_dom"/>
</dbReference>
<evidence type="ECO:0000313" key="2">
    <source>
        <dbReference type="EMBL" id="MYD90279.1"/>
    </source>
</evidence>
<dbReference type="InterPro" id="IPR020471">
    <property type="entry name" value="AKR"/>
</dbReference>
<dbReference type="Gene3D" id="3.20.20.100">
    <property type="entry name" value="NADP-dependent oxidoreductase domain"/>
    <property type="match status" value="1"/>
</dbReference>
<accession>A0A6B1DRA5</accession>
<sequence>MTIHKARRRLGTTDLEVTTLGVGGTGWGNLYEPMQDEDCDTVIRQAVASGLNYFDTAPIYGLGLSEERLGRTLRQLDRASYIVSTKVGWRLDPLPKDASGWSLFPGAHQYQQVMDYSRQGILDSIEASMERLDIGQIDILLMHDPDEGSSQWEGWPDTEVSHFEAAMENAYPILDDLRSKGHVKAIGLGMNQWQMLARFAEAGQFDCFLLAGRYTLLEQTPLDEFLPMCTERQISVIIGGPFNSGILATGAVDDARFEYKAAPPNLMQRVKGIEAMCIRHGITLQAAALQFPLGHTAVASVIPGMRATSELETNLEAMTMDVPSDFWTELKDRELIHPNAPTPS</sequence>
<protein>
    <submittedName>
        <fullName evidence="2">Aldo/keto reductase</fullName>
    </submittedName>
</protein>
<dbReference type="Pfam" id="PF00248">
    <property type="entry name" value="Aldo_ket_red"/>
    <property type="match status" value="1"/>
</dbReference>
<reference evidence="2" key="1">
    <citation type="submission" date="2019-09" db="EMBL/GenBank/DDBJ databases">
        <title>Characterisation of the sponge microbiome using genome-centric metagenomics.</title>
        <authorList>
            <person name="Engelberts J.P."/>
            <person name="Robbins S.J."/>
            <person name="De Goeij J.M."/>
            <person name="Aranda M."/>
            <person name="Bell S.C."/>
            <person name="Webster N.S."/>
        </authorList>
    </citation>
    <scope>NUCLEOTIDE SEQUENCE</scope>
    <source>
        <strain evidence="2">SB0662_bin_9</strain>
    </source>
</reference>
<proteinExistence type="predicted"/>